<dbReference type="Proteomes" id="UP000729402">
    <property type="component" value="Unassembled WGS sequence"/>
</dbReference>
<evidence type="ECO:0000313" key="2">
    <source>
        <dbReference type="Proteomes" id="UP000729402"/>
    </source>
</evidence>
<keyword evidence="2" id="KW-1185">Reference proteome</keyword>
<organism evidence="1 2">
    <name type="scientific">Zizania palustris</name>
    <name type="common">Northern wild rice</name>
    <dbReference type="NCBI Taxonomy" id="103762"/>
    <lineage>
        <taxon>Eukaryota</taxon>
        <taxon>Viridiplantae</taxon>
        <taxon>Streptophyta</taxon>
        <taxon>Embryophyta</taxon>
        <taxon>Tracheophyta</taxon>
        <taxon>Spermatophyta</taxon>
        <taxon>Magnoliopsida</taxon>
        <taxon>Liliopsida</taxon>
        <taxon>Poales</taxon>
        <taxon>Poaceae</taxon>
        <taxon>BOP clade</taxon>
        <taxon>Oryzoideae</taxon>
        <taxon>Oryzeae</taxon>
        <taxon>Zizaniinae</taxon>
        <taxon>Zizania</taxon>
    </lineage>
</organism>
<reference evidence="1" key="2">
    <citation type="submission" date="2021-02" db="EMBL/GenBank/DDBJ databases">
        <authorList>
            <person name="Kimball J.A."/>
            <person name="Haas M.W."/>
            <person name="Macchietto M."/>
            <person name="Kono T."/>
            <person name="Duquette J."/>
            <person name="Shao M."/>
        </authorList>
    </citation>
    <scope>NUCLEOTIDE SEQUENCE</scope>
    <source>
        <tissue evidence="1">Fresh leaf tissue</tissue>
    </source>
</reference>
<protein>
    <submittedName>
        <fullName evidence="1">Uncharacterized protein</fullName>
    </submittedName>
</protein>
<sequence>MLSLCVSCHRLSPSLWSQRAPRPLDPIEVVGVGSRKDVVIDFCLGSRILSSTPIRFWYMDKKLQSK</sequence>
<reference evidence="1" key="1">
    <citation type="journal article" date="2021" name="bioRxiv">
        <title>Whole Genome Assembly and Annotation of Northern Wild Rice, Zizania palustris L., Supports a Whole Genome Duplication in the Zizania Genus.</title>
        <authorList>
            <person name="Haas M."/>
            <person name="Kono T."/>
            <person name="Macchietto M."/>
            <person name="Millas R."/>
            <person name="McGilp L."/>
            <person name="Shao M."/>
            <person name="Duquette J."/>
            <person name="Hirsch C.N."/>
            <person name="Kimball J."/>
        </authorList>
    </citation>
    <scope>NUCLEOTIDE SEQUENCE</scope>
    <source>
        <tissue evidence="1">Fresh leaf tissue</tissue>
    </source>
</reference>
<name>A0A8J5TGW8_ZIZPA</name>
<comment type="caution">
    <text evidence="1">The sequence shown here is derived from an EMBL/GenBank/DDBJ whole genome shotgun (WGS) entry which is preliminary data.</text>
</comment>
<dbReference type="AlphaFoldDB" id="A0A8J5TGW8"/>
<proteinExistence type="predicted"/>
<evidence type="ECO:0000313" key="1">
    <source>
        <dbReference type="EMBL" id="KAG8084040.1"/>
    </source>
</evidence>
<dbReference type="OrthoDB" id="270720at2759"/>
<accession>A0A8J5TGW8</accession>
<gene>
    <name evidence="1" type="ORF">GUJ93_ZPchr0010g9724</name>
</gene>
<dbReference type="EMBL" id="JAAALK010000082">
    <property type="protein sequence ID" value="KAG8084040.1"/>
    <property type="molecule type" value="Genomic_DNA"/>
</dbReference>